<dbReference type="InterPro" id="IPR000551">
    <property type="entry name" value="MerR-type_HTH_dom"/>
</dbReference>
<dbReference type="InterPro" id="IPR009061">
    <property type="entry name" value="DNA-bd_dom_put_sf"/>
</dbReference>
<evidence type="ECO:0000259" key="2">
    <source>
        <dbReference type="PROSITE" id="PS50937"/>
    </source>
</evidence>
<dbReference type="SMART" id="SM00422">
    <property type="entry name" value="HTH_MERR"/>
    <property type="match status" value="1"/>
</dbReference>
<dbReference type="PANTHER" id="PTHR30204:SF93">
    <property type="entry name" value="HTH MERR-TYPE DOMAIN-CONTAINING PROTEIN"/>
    <property type="match status" value="1"/>
</dbReference>
<evidence type="ECO:0000313" key="4">
    <source>
        <dbReference type="Proteomes" id="UP000180166"/>
    </source>
</evidence>
<dbReference type="Gene3D" id="1.10.1660.10">
    <property type="match status" value="1"/>
</dbReference>
<organism evidence="3 4">
    <name type="scientific">Nocardia seriolae</name>
    <dbReference type="NCBI Taxonomy" id="37332"/>
    <lineage>
        <taxon>Bacteria</taxon>
        <taxon>Bacillati</taxon>
        <taxon>Actinomycetota</taxon>
        <taxon>Actinomycetes</taxon>
        <taxon>Mycobacteriales</taxon>
        <taxon>Nocardiaceae</taxon>
        <taxon>Nocardia</taxon>
    </lineage>
</organism>
<sequence>MSTSAGSGLYAVRVDRFSRLQLAELSGVAARTIRYYHSVGVLPKPGRAGKEAVYGPEHLERLRAITAMQARGLRLDAIREVFDAEVPGDGDWREVFDPRYSGDPEAGTILDDAALTQLLGDRRAEILDDLMAAGYLEAYGERWRVPEPAMLSGALILYDVGTDIALSGVLRKLIRSHIAALADEMVRVIREASGAEYSGEGVGYDLDRFRDRFRAAAHEVGGSTLVEEIERAVRQGER</sequence>
<evidence type="ECO:0000313" key="3">
    <source>
        <dbReference type="EMBL" id="APA98837.1"/>
    </source>
</evidence>
<accession>A0ABC8AX54</accession>
<dbReference type="Proteomes" id="UP000180166">
    <property type="component" value="Chromosome"/>
</dbReference>
<dbReference type="InterPro" id="IPR047057">
    <property type="entry name" value="MerR_fam"/>
</dbReference>
<reference evidence="3 4" key="1">
    <citation type="submission" date="2016-10" db="EMBL/GenBank/DDBJ databases">
        <title>Genome sequence of Nocardia seriolae strain EM150506, isolated from Anguila japonica.</title>
        <authorList>
            <person name="Han H.-J."/>
        </authorList>
    </citation>
    <scope>NUCLEOTIDE SEQUENCE [LARGE SCALE GENOMIC DNA]</scope>
    <source>
        <strain evidence="3 4">EM150506</strain>
    </source>
</reference>
<gene>
    <name evidence="3" type="ORF">NS506_04791</name>
</gene>
<dbReference type="GO" id="GO:0003677">
    <property type="term" value="F:DNA binding"/>
    <property type="evidence" value="ECO:0007669"/>
    <property type="project" value="UniProtKB-KW"/>
</dbReference>
<name>A0ABC8AX54_9NOCA</name>
<dbReference type="SUPFAM" id="SSF46955">
    <property type="entry name" value="Putative DNA-binding domain"/>
    <property type="match status" value="1"/>
</dbReference>
<evidence type="ECO:0000256" key="1">
    <source>
        <dbReference type="ARBA" id="ARBA00023125"/>
    </source>
</evidence>
<dbReference type="KEGG" id="nsr:NS506_04791"/>
<dbReference type="PROSITE" id="PS50937">
    <property type="entry name" value="HTH_MERR_2"/>
    <property type="match status" value="1"/>
</dbReference>
<dbReference type="PANTHER" id="PTHR30204">
    <property type="entry name" value="REDOX-CYCLING DRUG-SENSING TRANSCRIPTIONAL ACTIVATOR SOXR"/>
    <property type="match status" value="1"/>
</dbReference>
<dbReference type="AlphaFoldDB" id="A0ABC8AX54"/>
<proteinExistence type="predicted"/>
<protein>
    <recommendedName>
        <fullName evidence="2">HTH merR-type domain-containing protein</fullName>
    </recommendedName>
</protein>
<keyword evidence="1" id="KW-0238">DNA-binding</keyword>
<dbReference type="EMBL" id="CP017839">
    <property type="protein sequence ID" value="APA98837.1"/>
    <property type="molecule type" value="Genomic_DNA"/>
</dbReference>
<dbReference type="Pfam" id="PF13411">
    <property type="entry name" value="MerR_1"/>
    <property type="match status" value="1"/>
</dbReference>
<feature type="domain" description="HTH merR-type" evidence="2">
    <location>
        <begin position="21"/>
        <end position="84"/>
    </location>
</feature>